<keyword evidence="1" id="KW-0472">Membrane</keyword>
<organism evidence="2 3">
    <name type="scientific">Marasmiellus scandens</name>
    <dbReference type="NCBI Taxonomy" id="2682957"/>
    <lineage>
        <taxon>Eukaryota</taxon>
        <taxon>Fungi</taxon>
        <taxon>Dikarya</taxon>
        <taxon>Basidiomycota</taxon>
        <taxon>Agaricomycotina</taxon>
        <taxon>Agaricomycetes</taxon>
        <taxon>Agaricomycetidae</taxon>
        <taxon>Agaricales</taxon>
        <taxon>Marasmiineae</taxon>
        <taxon>Omphalotaceae</taxon>
        <taxon>Marasmiellus</taxon>
    </lineage>
</organism>
<feature type="transmembrane region" description="Helical" evidence="1">
    <location>
        <begin position="191"/>
        <end position="214"/>
    </location>
</feature>
<evidence type="ECO:0000313" key="3">
    <source>
        <dbReference type="Proteomes" id="UP001498398"/>
    </source>
</evidence>
<feature type="transmembrane region" description="Helical" evidence="1">
    <location>
        <begin position="57"/>
        <end position="90"/>
    </location>
</feature>
<feature type="transmembrane region" description="Helical" evidence="1">
    <location>
        <begin position="21"/>
        <end position="45"/>
    </location>
</feature>
<evidence type="ECO:0000256" key="1">
    <source>
        <dbReference type="SAM" id="Phobius"/>
    </source>
</evidence>
<evidence type="ECO:0000313" key="2">
    <source>
        <dbReference type="EMBL" id="KAK7473118.1"/>
    </source>
</evidence>
<feature type="transmembrane region" description="Helical" evidence="1">
    <location>
        <begin position="235"/>
        <end position="255"/>
    </location>
</feature>
<feature type="transmembrane region" description="Helical" evidence="1">
    <location>
        <begin position="143"/>
        <end position="163"/>
    </location>
</feature>
<comment type="caution">
    <text evidence="2">The sequence shown here is derived from an EMBL/GenBank/DDBJ whole genome shotgun (WGS) entry which is preliminary data.</text>
</comment>
<sequence length="355" mass="39121">MGVSIAESSIFAVEIAVLGPVISLALALTVLGFYILLFAMSTYFLSKHKSVFRRRLHLVWTTTLFFITTFGAIINAASGIMDTVIMYTAVRTQDFQPFIEYSTHDNTQTAILGITYTFLIVANVIADSVLIHRCYLVWGSRKWVLILPILASTVINSVGLAAAGMRTKGKADTSIESNFQLYNKGIHYQLAFYYANAVVNFILTLMIAGRIWWVGRQTQASLGYSRESRILNDKYMAIIAISLECGILYPIALIVHAAVEGNTDKISIPVNLTPVVIQFAGIAPTLIIVRTCFGNSITEKIVSSQNTTSSTLRYDSSLGSSRNIPNIHSITQTQTASRSNLEVQIEEQKTVRLGV</sequence>
<feature type="transmembrane region" description="Helical" evidence="1">
    <location>
        <begin position="110"/>
        <end position="131"/>
    </location>
</feature>
<protein>
    <recommendedName>
        <fullName evidence="4">Gustatory receptor</fullName>
    </recommendedName>
</protein>
<keyword evidence="1" id="KW-0812">Transmembrane</keyword>
<feature type="transmembrane region" description="Helical" evidence="1">
    <location>
        <begin position="275"/>
        <end position="293"/>
    </location>
</feature>
<dbReference type="EMBL" id="JBANRG010000001">
    <property type="protein sequence ID" value="KAK7473118.1"/>
    <property type="molecule type" value="Genomic_DNA"/>
</dbReference>
<gene>
    <name evidence="2" type="ORF">VKT23_001219</name>
</gene>
<accession>A0ABR1KBU6</accession>
<evidence type="ECO:0008006" key="4">
    <source>
        <dbReference type="Google" id="ProtNLM"/>
    </source>
</evidence>
<name>A0ABR1KBU6_9AGAR</name>
<reference evidence="2 3" key="1">
    <citation type="submission" date="2024-01" db="EMBL/GenBank/DDBJ databases">
        <title>A draft genome for the cacao thread blight pathogen Marasmiellus scandens.</title>
        <authorList>
            <person name="Baruah I.K."/>
            <person name="Leung J."/>
            <person name="Bukari Y."/>
            <person name="Amoako-Attah I."/>
            <person name="Meinhardt L.W."/>
            <person name="Bailey B.A."/>
            <person name="Cohen S.P."/>
        </authorList>
    </citation>
    <scope>NUCLEOTIDE SEQUENCE [LARGE SCALE GENOMIC DNA]</scope>
    <source>
        <strain evidence="2 3">GH-19</strain>
    </source>
</reference>
<proteinExistence type="predicted"/>
<keyword evidence="3" id="KW-1185">Reference proteome</keyword>
<dbReference type="Proteomes" id="UP001498398">
    <property type="component" value="Unassembled WGS sequence"/>
</dbReference>
<keyword evidence="1" id="KW-1133">Transmembrane helix</keyword>